<evidence type="ECO:0000313" key="2">
    <source>
        <dbReference type="EMBL" id="AJG18647.1"/>
    </source>
</evidence>
<protein>
    <submittedName>
        <fullName evidence="2">Uncharacterized protein</fullName>
    </submittedName>
</protein>
<dbReference type="RefSeq" id="WP_043344880.1">
    <property type="nucleotide sequence ID" value="NZ_CP010536.1"/>
</dbReference>
<dbReference type="OrthoDB" id="8967131at2"/>
<keyword evidence="1" id="KW-0732">Signal</keyword>
<dbReference type="Proteomes" id="UP000031843">
    <property type="component" value="Chromosome main"/>
</dbReference>
<name>A0A0C4Y103_9BURK</name>
<sequence>MNLRLSPLLLAPLLLCASLADAAEPSADADAASGAGCESLLTVVRHSLEKEIGAACAAPASIPEPATACATQREPLRAIVDFIGKRKAASADECDTLLEVNKRLRSLPPKG</sequence>
<keyword evidence="3" id="KW-1185">Reference proteome</keyword>
<dbReference type="EMBL" id="CP010536">
    <property type="protein sequence ID" value="AJG18647.1"/>
    <property type="molecule type" value="Genomic_DNA"/>
</dbReference>
<reference evidence="2 3" key="1">
    <citation type="journal article" date="2015" name="Genome Announc.">
        <title>Complete Genome Sequence of Cupriavidus basilensis 4G11, Isolated from the Oak Ridge Field Research Center Site.</title>
        <authorList>
            <person name="Ray J."/>
            <person name="Waters R.J."/>
            <person name="Skerker J.M."/>
            <person name="Kuehl J.V."/>
            <person name="Price M.N."/>
            <person name="Huang J."/>
            <person name="Chakraborty R."/>
            <person name="Arkin A.P."/>
            <person name="Deutschbauer A."/>
        </authorList>
    </citation>
    <scope>NUCLEOTIDE SEQUENCE [LARGE SCALE GENOMIC DNA]</scope>
    <source>
        <strain evidence="2">4G11</strain>
    </source>
</reference>
<organism evidence="2 3">
    <name type="scientific">Cupriavidus basilensis</name>
    <dbReference type="NCBI Taxonomy" id="68895"/>
    <lineage>
        <taxon>Bacteria</taxon>
        <taxon>Pseudomonadati</taxon>
        <taxon>Pseudomonadota</taxon>
        <taxon>Betaproteobacteria</taxon>
        <taxon>Burkholderiales</taxon>
        <taxon>Burkholderiaceae</taxon>
        <taxon>Cupriavidus</taxon>
    </lineage>
</organism>
<evidence type="ECO:0000313" key="3">
    <source>
        <dbReference type="Proteomes" id="UP000031843"/>
    </source>
</evidence>
<proteinExistence type="predicted"/>
<dbReference type="AlphaFoldDB" id="A0A0C4Y103"/>
<dbReference type="KEGG" id="cbw:RR42_m1241"/>
<evidence type="ECO:0000256" key="1">
    <source>
        <dbReference type="SAM" id="SignalP"/>
    </source>
</evidence>
<gene>
    <name evidence="2" type="ORF">RR42_m1241</name>
</gene>
<feature type="chain" id="PRO_5002173822" evidence="1">
    <location>
        <begin position="23"/>
        <end position="111"/>
    </location>
</feature>
<accession>A0A0C4Y103</accession>
<feature type="signal peptide" evidence="1">
    <location>
        <begin position="1"/>
        <end position="22"/>
    </location>
</feature>